<evidence type="ECO:0000313" key="2">
    <source>
        <dbReference type="EMBL" id="JAD64024.1"/>
    </source>
</evidence>
<dbReference type="EMBL" id="GBRH01233871">
    <property type="protein sequence ID" value="JAD64024.1"/>
    <property type="molecule type" value="Transcribed_RNA"/>
</dbReference>
<reference evidence="2" key="2">
    <citation type="journal article" date="2015" name="Data Brief">
        <title>Shoot transcriptome of the giant reed, Arundo donax.</title>
        <authorList>
            <person name="Barrero R.A."/>
            <person name="Guerrero F.D."/>
            <person name="Moolhuijzen P."/>
            <person name="Goolsby J.A."/>
            <person name="Tidwell J."/>
            <person name="Bellgard S.E."/>
            <person name="Bellgard M.I."/>
        </authorList>
    </citation>
    <scope>NUCLEOTIDE SEQUENCE</scope>
    <source>
        <tissue evidence="2">Shoot tissue taken approximately 20 cm above the soil surface</tissue>
    </source>
</reference>
<feature type="region of interest" description="Disordered" evidence="1">
    <location>
        <begin position="1"/>
        <end position="22"/>
    </location>
</feature>
<proteinExistence type="predicted"/>
<reference evidence="2" key="1">
    <citation type="submission" date="2014-09" db="EMBL/GenBank/DDBJ databases">
        <authorList>
            <person name="Magalhaes I.L.F."/>
            <person name="Oliveira U."/>
            <person name="Santos F.R."/>
            <person name="Vidigal T.H.D.A."/>
            <person name="Brescovit A.D."/>
            <person name="Santos A.J."/>
        </authorList>
    </citation>
    <scope>NUCLEOTIDE SEQUENCE</scope>
    <source>
        <tissue evidence="2">Shoot tissue taken approximately 20 cm above the soil surface</tissue>
    </source>
</reference>
<protein>
    <submittedName>
        <fullName evidence="2">Uncharacterized protein</fullName>
    </submittedName>
</protein>
<dbReference type="AlphaFoldDB" id="A0A0A9BJ92"/>
<name>A0A0A9BJ92_ARUDO</name>
<sequence>MMKTDAGIEEIESRFQDEEDEQ</sequence>
<organism evidence="2">
    <name type="scientific">Arundo donax</name>
    <name type="common">Giant reed</name>
    <name type="synonym">Donax arundinaceus</name>
    <dbReference type="NCBI Taxonomy" id="35708"/>
    <lineage>
        <taxon>Eukaryota</taxon>
        <taxon>Viridiplantae</taxon>
        <taxon>Streptophyta</taxon>
        <taxon>Embryophyta</taxon>
        <taxon>Tracheophyta</taxon>
        <taxon>Spermatophyta</taxon>
        <taxon>Magnoliopsida</taxon>
        <taxon>Liliopsida</taxon>
        <taxon>Poales</taxon>
        <taxon>Poaceae</taxon>
        <taxon>PACMAD clade</taxon>
        <taxon>Arundinoideae</taxon>
        <taxon>Arundineae</taxon>
        <taxon>Arundo</taxon>
    </lineage>
</organism>
<evidence type="ECO:0000256" key="1">
    <source>
        <dbReference type="SAM" id="MobiDB-lite"/>
    </source>
</evidence>
<accession>A0A0A9BJ92</accession>